<evidence type="ECO:0000259" key="13">
    <source>
        <dbReference type="PROSITE" id="PS50972"/>
    </source>
</evidence>
<dbReference type="InterPro" id="IPR045031">
    <property type="entry name" value="DHP_synth-like"/>
</dbReference>
<evidence type="ECO:0000256" key="11">
    <source>
        <dbReference type="ARBA" id="ARBA00030193"/>
    </source>
</evidence>
<dbReference type="EC" id="2.5.1.15" evidence="5 12"/>
<comment type="function">
    <text evidence="12">Catalyzes the condensation of para-aminobenzoate (pABA) with 6-hydroxymethyl-7,8-dihydropterin diphosphate (DHPt-PP) to form 7,8-dihydropteroate (H2Pte), the immediate precursor of folate derivatives.</text>
</comment>
<dbReference type="GO" id="GO:0046654">
    <property type="term" value="P:tetrahydrofolate biosynthetic process"/>
    <property type="evidence" value="ECO:0007669"/>
    <property type="project" value="UniProtKB-UniPathway"/>
</dbReference>
<evidence type="ECO:0000256" key="5">
    <source>
        <dbReference type="ARBA" id="ARBA00012458"/>
    </source>
</evidence>
<keyword evidence="8 12" id="KW-0479">Metal-binding</keyword>
<evidence type="ECO:0000256" key="7">
    <source>
        <dbReference type="ARBA" id="ARBA00022679"/>
    </source>
</evidence>
<evidence type="ECO:0000256" key="10">
    <source>
        <dbReference type="ARBA" id="ARBA00022909"/>
    </source>
</evidence>
<comment type="cofactor">
    <cofactor evidence="2 12">
        <name>Mg(2+)</name>
        <dbReference type="ChEBI" id="CHEBI:18420"/>
    </cofactor>
</comment>
<evidence type="ECO:0000256" key="8">
    <source>
        <dbReference type="ARBA" id="ARBA00022723"/>
    </source>
</evidence>
<dbReference type="PROSITE" id="PS00792">
    <property type="entry name" value="DHPS_1"/>
    <property type="match status" value="1"/>
</dbReference>
<evidence type="ECO:0000256" key="4">
    <source>
        <dbReference type="ARBA" id="ARBA00009503"/>
    </source>
</evidence>
<organism evidence="14 15">
    <name type="scientific">Streptococcus cristatus</name>
    <dbReference type="NCBI Taxonomy" id="45634"/>
    <lineage>
        <taxon>Bacteria</taxon>
        <taxon>Bacillati</taxon>
        <taxon>Bacillota</taxon>
        <taxon>Bacilli</taxon>
        <taxon>Lactobacillales</taxon>
        <taxon>Streptococcaceae</taxon>
        <taxon>Streptococcus</taxon>
    </lineage>
</organism>
<dbReference type="InterPro" id="IPR000489">
    <property type="entry name" value="Pterin-binding_dom"/>
</dbReference>
<evidence type="ECO:0000313" key="15">
    <source>
        <dbReference type="Proteomes" id="UP000323039"/>
    </source>
</evidence>
<dbReference type="UniPathway" id="UPA00077">
    <property type="reaction ID" value="UER00156"/>
</dbReference>
<comment type="catalytic activity">
    <reaction evidence="1">
        <text>(7,8-dihydropterin-6-yl)methyl diphosphate + 4-aminobenzoate = 7,8-dihydropteroate + diphosphate</text>
        <dbReference type="Rhea" id="RHEA:19949"/>
        <dbReference type="ChEBI" id="CHEBI:17836"/>
        <dbReference type="ChEBI" id="CHEBI:17839"/>
        <dbReference type="ChEBI" id="CHEBI:33019"/>
        <dbReference type="ChEBI" id="CHEBI:72950"/>
        <dbReference type="EC" id="2.5.1.15"/>
    </reaction>
</comment>
<sequence>MSVPFLLKGRSSKRKGNTMNLRQLAPDGKTALCGILNVTPDSFSDGGRYDTVEKALEQARKMIAQGAHLLDIGGESTRPRPGSHFVDIEAEIGRVVPVIEALRRETDILISVDTWKAPVAEAALAAGANIINDITGLLGDERMAAVAAKAGAPVIAMFNPVMARPQHTSSKIFPTFGFGPAFTESELANFEQLDIQALMWAFFEKTLARAEKVGLEREQIMLDPGIGFGLTKRENLLLLQELGSIHQAGFPIFLGVSRKRFLVNILEENGFETDPETETGFQNRDMASAHLTSIAASQGVEAVRVHDVGVHRMAAEIGDAIRLAQKMEDLNLRQYK</sequence>
<dbReference type="NCBIfam" id="TIGR01496">
    <property type="entry name" value="DHPS"/>
    <property type="match status" value="1"/>
</dbReference>
<dbReference type="GO" id="GO:0046872">
    <property type="term" value="F:metal ion binding"/>
    <property type="evidence" value="ECO:0007669"/>
    <property type="project" value="UniProtKB-KW"/>
</dbReference>
<evidence type="ECO:0000256" key="9">
    <source>
        <dbReference type="ARBA" id="ARBA00022842"/>
    </source>
</evidence>
<dbReference type="InterPro" id="IPR006390">
    <property type="entry name" value="DHP_synth_dom"/>
</dbReference>
<comment type="pathway">
    <text evidence="3 12">Cofactor biosynthesis; tetrahydrofolate biosynthesis; 7,8-dihydrofolate from 2-amino-4-hydroxy-6-hydroxymethyl-7,8-dihydropteridine diphosphate and 4-aminobenzoate: step 1/2.</text>
</comment>
<keyword evidence="7 12" id="KW-0808">Transferase</keyword>
<dbReference type="Gene3D" id="3.20.20.20">
    <property type="entry name" value="Dihydropteroate synthase-like"/>
    <property type="match status" value="1"/>
</dbReference>
<dbReference type="GO" id="GO:0046656">
    <property type="term" value="P:folic acid biosynthetic process"/>
    <property type="evidence" value="ECO:0007669"/>
    <property type="project" value="UniProtKB-KW"/>
</dbReference>
<keyword evidence="9 12" id="KW-0460">Magnesium</keyword>
<dbReference type="PANTHER" id="PTHR20941:SF1">
    <property type="entry name" value="FOLIC ACID SYNTHESIS PROTEIN FOL1"/>
    <property type="match status" value="1"/>
</dbReference>
<evidence type="ECO:0000256" key="1">
    <source>
        <dbReference type="ARBA" id="ARBA00000012"/>
    </source>
</evidence>
<dbReference type="PANTHER" id="PTHR20941">
    <property type="entry name" value="FOLATE SYNTHESIS PROTEINS"/>
    <property type="match status" value="1"/>
</dbReference>
<dbReference type="GO" id="GO:0004156">
    <property type="term" value="F:dihydropteroate synthase activity"/>
    <property type="evidence" value="ECO:0007669"/>
    <property type="project" value="UniProtKB-EC"/>
</dbReference>
<evidence type="ECO:0000256" key="12">
    <source>
        <dbReference type="RuleBase" id="RU361205"/>
    </source>
</evidence>
<dbReference type="PROSITE" id="PS50972">
    <property type="entry name" value="PTERIN_BINDING"/>
    <property type="match status" value="1"/>
</dbReference>
<name>A0A5B0DC17_STRCR</name>
<evidence type="ECO:0000256" key="3">
    <source>
        <dbReference type="ARBA" id="ARBA00004763"/>
    </source>
</evidence>
<feature type="domain" description="Pterin-binding" evidence="13">
    <location>
        <begin position="30"/>
        <end position="316"/>
    </location>
</feature>
<dbReference type="AlphaFoldDB" id="A0A5B0DC17"/>
<accession>A0A5B0DC17</accession>
<proteinExistence type="inferred from homology"/>
<dbReference type="Proteomes" id="UP000323039">
    <property type="component" value="Unassembled WGS sequence"/>
</dbReference>
<protein>
    <recommendedName>
        <fullName evidence="6 12">Dihydropteroate synthase</fullName>
        <shortName evidence="12">DHPS</shortName>
        <ecNumber evidence="5 12">2.5.1.15</ecNumber>
    </recommendedName>
    <alternativeName>
        <fullName evidence="11 12">Dihydropteroate pyrophosphorylase</fullName>
    </alternativeName>
</protein>
<evidence type="ECO:0000256" key="6">
    <source>
        <dbReference type="ARBA" id="ARBA00016919"/>
    </source>
</evidence>
<dbReference type="EMBL" id="VSJJ01000003">
    <property type="protein sequence ID" value="KAA0964474.1"/>
    <property type="molecule type" value="Genomic_DNA"/>
</dbReference>
<dbReference type="GO" id="GO:0005829">
    <property type="term" value="C:cytosol"/>
    <property type="evidence" value="ECO:0007669"/>
    <property type="project" value="TreeGrafter"/>
</dbReference>
<dbReference type="PROSITE" id="PS00793">
    <property type="entry name" value="DHPS_2"/>
    <property type="match status" value="1"/>
</dbReference>
<gene>
    <name evidence="14" type="primary">folP</name>
    <name evidence="14" type="ORF">FXF62_03910</name>
</gene>
<comment type="caution">
    <text evidence="14">The sequence shown here is derived from an EMBL/GenBank/DDBJ whole genome shotgun (WGS) entry which is preliminary data.</text>
</comment>
<reference evidence="14 15" key="1">
    <citation type="submission" date="2019-08" db="EMBL/GenBank/DDBJ databases">
        <title>Genome sequence and analysis of Streptococcus cristatus strain S22 isolated from throat swab of children scarlet fever in Hangzhou, China.</title>
        <authorList>
            <person name="Huang Y."/>
            <person name="Xie L."/>
        </authorList>
    </citation>
    <scope>NUCLEOTIDE SEQUENCE [LARGE SCALE GENOMIC DNA]</scope>
    <source>
        <strain evidence="14 15">S22</strain>
    </source>
</reference>
<dbReference type="SUPFAM" id="SSF51717">
    <property type="entry name" value="Dihydropteroate synthetase-like"/>
    <property type="match status" value="1"/>
</dbReference>
<evidence type="ECO:0000313" key="14">
    <source>
        <dbReference type="EMBL" id="KAA0964474.1"/>
    </source>
</evidence>
<evidence type="ECO:0000256" key="2">
    <source>
        <dbReference type="ARBA" id="ARBA00001946"/>
    </source>
</evidence>
<dbReference type="InterPro" id="IPR011005">
    <property type="entry name" value="Dihydropteroate_synth-like_sf"/>
</dbReference>
<comment type="similarity">
    <text evidence="4 12">Belongs to the DHPS family.</text>
</comment>
<keyword evidence="10 12" id="KW-0289">Folate biosynthesis</keyword>
<dbReference type="Pfam" id="PF00809">
    <property type="entry name" value="Pterin_bind"/>
    <property type="match status" value="1"/>
</dbReference>